<sequence length="479" mass="53013">MIAGAAYTVLSHCWGKNPQHIMLTKSTIEILKTGIASSSLPKTFQDAIAITRTFEIQYIWIDSLCIFQDDLHDWAAEASRMRDVYSKAELCIAATGAETGDVGLFLDRDFEQLTPVMVEATWLSTDDSSGLPTPGSYLFGFHQVTAAEAIDSAPLNQRAWVAQERFLSPRTMHFTRSLLFWECHTSLTNENDAKGSTKLDSKVNMLKRDVNWVNHTRLITLGDIYQAWCSFLIHYTSCSITKESDILVALVGVSDKVGHATGDCLVAGLWKARFIEELCWRAWSGRGTSRPSSWRAPSWSWASSSSMIQGVSTSPGVFLYKLAAVIEFHISAKLSGEVEQGSVLVECRLIPAAIRHGESMSYGTLYNACCTLDESFWTLFSEEMNVDDREQISVQSDIANDPYHNADQAIDVRLLVLLKSCTDSGDQGSVCEVQGICVVDSENLEGAFERVGYFTAKLEAAKSVLAAYDQARVQNILLV</sequence>
<protein>
    <submittedName>
        <fullName evidence="1">Uncharacterized protein</fullName>
    </submittedName>
</protein>
<name>A0ACB6F385_9PLEO</name>
<dbReference type="EMBL" id="PDWZ02000021">
    <property type="protein sequence ID" value="KAB2098842.1"/>
    <property type="molecule type" value="Genomic_DNA"/>
</dbReference>
<accession>A0ACB6F385</accession>
<evidence type="ECO:0000313" key="1">
    <source>
        <dbReference type="EMBL" id="KAB2098842.1"/>
    </source>
</evidence>
<comment type="caution">
    <text evidence="1">The sequence shown here is derived from an EMBL/GenBank/DDBJ whole genome shotgun (WGS) entry which is preliminary data.</text>
</comment>
<organism evidence="1 2">
    <name type="scientific">Alternaria gaisen</name>
    <dbReference type="NCBI Taxonomy" id="167740"/>
    <lineage>
        <taxon>Eukaryota</taxon>
        <taxon>Fungi</taxon>
        <taxon>Dikarya</taxon>
        <taxon>Ascomycota</taxon>
        <taxon>Pezizomycotina</taxon>
        <taxon>Dothideomycetes</taxon>
        <taxon>Pleosporomycetidae</taxon>
        <taxon>Pleosporales</taxon>
        <taxon>Pleosporineae</taxon>
        <taxon>Pleosporaceae</taxon>
        <taxon>Alternaria</taxon>
        <taxon>Alternaria sect. Alternaria</taxon>
    </lineage>
</organism>
<dbReference type="Proteomes" id="UP000293547">
    <property type="component" value="Unassembled WGS sequence"/>
</dbReference>
<proteinExistence type="predicted"/>
<evidence type="ECO:0000313" key="2">
    <source>
        <dbReference type="Proteomes" id="UP000293547"/>
    </source>
</evidence>
<reference evidence="1 2" key="1">
    <citation type="journal article" date="2019" name="bioRxiv">
        <title>Genomics, evolutionary history and diagnostics of the Alternaria alternata species group including apple and Asian pear pathotypes.</title>
        <authorList>
            <person name="Armitage A.D."/>
            <person name="Cockerton H.M."/>
            <person name="Sreenivasaprasad S."/>
            <person name="Woodhall J.W."/>
            <person name="Lane C.R."/>
            <person name="Harrison R.J."/>
            <person name="Clarkson J.P."/>
        </authorList>
    </citation>
    <scope>NUCLEOTIDE SEQUENCE [LARGE SCALE GENOMIC DNA]</scope>
    <source>
        <strain evidence="1 2">FERA 650</strain>
    </source>
</reference>
<keyword evidence="2" id="KW-1185">Reference proteome</keyword>
<gene>
    <name evidence="1" type="ORF">AG0111_0g12920</name>
</gene>